<dbReference type="VEuPathDB" id="FungiDB:PGTG_00287"/>
<reference key="1">
    <citation type="submission" date="2007-01" db="EMBL/GenBank/DDBJ databases">
        <title>The Genome Sequence of Puccinia graminis f. sp. tritici Strain CRL 75-36-700-3.</title>
        <authorList>
            <consortium name="The Broad Institute Genome Sequencing Platform"/>
            <person name="Birren B."/>
            <person name="Lander E."/>
            <person name="Galagan J."/>
            <person name="Nusbaum C."/>
            <person name="Devon K."/>
            <person name="Cuomo C."/>
            <person name="Jaffe D."/>
            <person name="Butler J."/>
            <person name="Alvarez P."/>
            <person name="Gnerre S."/>
            <person name="Grabherr M."/>
            <person name="Mauceli E."/>
            <person name="Brockman W."/>
            <person name="Young S."/>
            <person name="LaButti K."/>
            <person name="Sykes S."/>
            <person name="DeCaprio D."/>
            <person name="Crawford M."/>
            <person name="Koehrsen M."/>
            <person name="Engels R."/>
            <person name="Montgomery P."/>
            <person name="Pearson M."/>
            <person name="Howarth C."/>
            <person name="Larson L."/>
            <person name="White J."/>
            <person name="Zeng Q."/>
            <person name="Kodira C."/>
            <person name="Yandava C."/>
            <person name="Alvarado L."/>
            <person name="O'Leary S."/>
            <person name="Szabo L."/>
            <person name="Dean R."/>
            <person name="Schein J."/>
        </authorList>
    </citation>
    <scope>NUCLEOTIDE SEQUENCE</scope>
    <source>
        <strain>CRL 75-36-700-3</strain>
    </source>
</reference>
<name>E3JR23_PUCGT</name>
<dbReference type="Pfam" id="PF14223">
    <property type="entry name" value="Retrotran_gag_2"/>
    <property type="match status" value="1"/>
</dbReference>
<protein>
    <submittedName>
        <fullName evidence="1">Uncharacterized protein</fullName>
    </submittedName>
</protein>
<dbReference type="RefSeq" id="XP_003307337.2">
    <property type="nucleotide sequence ID" value="XM_003307289.2"/>
</dbReference>
<evidence type="ECO:0000313" key="2">
    <source>
        <dbReference type="Proteomes" id="UP000008783"/>
    </source>
</evidence>
<dbReference type="GeneID" id="10528081"/>
<organism evidence="1 2">
    <name type="scientific">Puccinia graminis f. sp. tritici (strain CRL 75-36-700-3 / race SCCL)</name>
    <name type="common">Black stem rust fungus</name>
    <dbReference type="NCBI Taxonomy" id="418459"/>
    <lineage>
        <taxon>Eukaryota</taxon>
        <taxon>Fungi</taxon>
        <taxon>Dikarya</taxon>
        <taxon>Basidiomycota</taxon>
        <taxon>Pucciniomycotina</taxon>
        <taxon>Pucciniomycetes</taxon>
        <taxon>Pucciniales</taxon>
        <taxon>Pucciniaceae</taxon>
        <taxon>Puccinia</taxon>
    </lineage>
</organism>
<dbReference type="AlphaFoldDB" id="E3JR23"/>
<dbReference type="OrthoDB" id="2507040at2759"/>
<proteinExistence type="predicted"/>
<dbReference type="InParanoid" id="E3JR23"/>
<reference evidence="2" key="2">
    <citation type="journal article" date="2011" name="Proc. Natl. Acad. Sci. U.S.A.">
        <title>Obligate biotrophy features unraveled by the genomic analysis of rust fungi.</title>
        <authorList>
            <person name="Duplessis S."/>
            <person name="Cuomo C.A."/>
            <person name="Lin Y.-C."/>
            <person name="Aerts A."/>
            <person name="Tisserant E."/>
            <person name="Veneault-Fourrey C."/>
            <person name="Joly D.L."/>
            <person name="Hacquard S."/>
            <person name="Amselem J."/>
            <person name="Cantarel B.L."/>
            <person name="Chiu R."/>
            <person name="Coutinho P.M."/>
            <person name="Feau N."/>
            <person name="Field M."/>
            <person name="Frey P."/>
            <person name="Gelhaye E."/>
            <person name="Goldberg J."/>
            <person name="Grabherr M.G."/>
            <person name="Kodira C.D."/>
            <person name="Kohler A."/>
            <person name="Kuees U."/>
            <person name="Lindquist E.A."/>
            <person name="Lucas S.M."/>
            <person name="Mago R."/>
            <person name="Mauceli E."/>
            <person name="Morin E."/>
            <person name="Murat C."/>
            <person name="Pangilinan J.L."/>
            <person name="Park R."/>
            <person name="Pearson M."/>
            <person name="Quesneville H."/>
            <person name="Rouhier N."/>
            <person name="Sakthikumar S."/>
            <person name="Salamov A.A."/>
            <person name="Schmutz J."/>
            <person name="Selles B."/>
            <person name="Shapiro H."/>
            <person name="Tanguay P."/>
            <person name="Tuskan G.A."/>
            <person name="Henrissat B."/>
            <person name="Van de Peer Y."/>
            <person name="Rouze P."/>
            <person name="Ellis J.G."/>
            <person name="Dodds P.N."/>
            <person name="Schein J.E."/>
            <person name="Zhong S."/>
            <person name="Hamelin R.C."/>
            <person name="Grigoriev I.V."/>
            <person name="Szabo L.J."/>
            <person name="Martin F."/>
        </authorList>
    </citation>
    <scope>NUCLEOTIDE SEQUENCE [LARGE SCALE GENOMIC DNA]</scope>
    <source>
        <strain evidence="2">CRL 75-36-700-3 / race SCCL</strain>
    </source>
</reference>
<evidence type="ECO:0000313" key="1">
    <source>
        <dbReference type="EMBL" id="EFP74331.2"/>
    </source>
</evidence>
<keyword evidence="2" id="KW-1185">Reference proteome</keyword>
<accession>E3JR23</accession>
<gene>
    <name evidence="1" type="ORF">PGTG_00287</name>
</gene>
<dbReference type="PANTHER" id="PTHR33246">
    <property type="entry name" value="CCHC-TYPE DOMAIN-CONTAINING PROTEIN"/>
    <property type="match status" value="1"/>
</dbReference>
<dbReference type="PANTHER" id="PTHR33246:SF51">
    <property type="entry name" value="MYB_SANT-LIKE DOMAIN-CONTAINING PROTEIN"/>
    <property type="match status" value="1"/>
</dbReference>
<dbReference type="EMBL" id="DS178262">
    <property type="protein sequence ID" value="EFP74331.2"/>
    <property type="molecule type" value="Genomic_DNA"/>
</dbReference>
<dbReference type="Proteomes" id="UP000008783">
    <property type="component" value="Unassembled WGS sequence"/>
</dbReference>
<dbReference type="KEGG" id="pgr:PGTG_00287"/>
<sequence>MSGKLSTSVDSNVDANDTSSLKVSGIVQLKSQGSESNYLDWSFVVLLHLQSLNLAYVLNTVAVEDRTAAYLRDSVAVSSFIARTIHPSNLRFIRAHGSDAAAMWSSLSEAHQDFSSGGRMHWLRKLVVSRLVGDDIEAHIESMAVCAERLNSLVTVDKPLTPDDIYSTALLTSLTDDWLPSLPLPQNEYQSF</sequence>
<dbReference type="HOGENOM" id="CLU_046891_2_1_1"/>